<feature type="transmembrane region" description="Helical" evidence="8">
    <location>
        <begin position="225"/>
        <end position="250"/>
    </location>
</feature>
<proteinExistence type="predicted"/>
<dbReference type="PROSITE" id="PS50929">
    <property type="entry name" value="ABC_TM1F"/>
    <property type="match status" value="1"/>
</dbReference>
<dbReference type="Proteomes" id="UP000542889">
    <property type="component" value="Unassembled WGS sequence"/>
</dbReference>
<reference evidence="10 11" key="1">
    <citation type="submission" date="2020-06" db="EMBL/GenBank/DDBJ databases">
        <title>Lactobacillus rhamnosus QC,genome.</title>
        <authorList>
            <person name="Yi H."/>
            <person name="Jin M."/>
        </authorList>
    </citation>
    <scope>NUCLEOTIDE SEQUENCE [LARGE SCALE GENOMIC DNA]</scope>
    <source>
        <strain evidence="10 11">QC</strain>
    </source>
</reference>
<evidence type="ECO:0000256" key="6">
    <source>
        <dbReference type="ARBA" id="ARBA00022989"/>
    </source>
</evidence>
<evidence type="ECO:0000256" key="7">
    <source>
        <dbReference type="ARBA" id="ARBA00023136"/>
    </source>
</evidence>
<feature type="transmembrane region" description="Helical" evidence="8">
    <location>
        <begin position="49"/>
        <end position="68"/>
    </location>
</feature>
<dbReference type="PANTHER" id="PTHR24223">
    <property type="entry name" value="ATP-BINDING CASSETTE SUB-FAMILY C"/>
    <property type="match status" value="1"/>
</dbReference>
<evidence type="ECO:0000313" key="10">
    <source>
        <dbReference type="EMBL" id="NVO89325.1"/>
    </source>
</evidence>
<keyword evidence="6 8" id="KW-1133">Transmembrane helix</keyword>
<feature type="domain" description="ABC transmembrane type-1" evidence="9">
    <location>
        <begin position="16"/>
        <end position="287"/>
    </location>
</feature>
<keyword evidence="3 8" id="KW-0812">Transmembrane</keyword>
<dbReference type="Pfam" id="PF00005">
    <property type="entry name" value="ABC_tran"/>
    <property type="match status" value="1"/>
</dbReference>
<dbReference type="GO" id="GO:0005886">
    <property type="term" value="C:plasma membrane"/>
    <property type="evidence" value="ECO:0007669"/>
    <property type="project" value="UniProtKB-SubCell"/>
</dbReference>
<evidence type="ECO:0000259" key="9">
    <source>
        <dbReference type="PROSITE" id="PS50929"/>
    </source>
</evidence>
<evidence type="ECO:0000256" key="2">
    <source>
        <dbReference type="ARBA" id="ARBA00022448"/>
    </source>
</evidence>
<evidence type="ECO:0000256" key="8">
    <source>
        <dbReference type="SAM" id="Phobius"/>
    </source>
</evidence>
<comment type="caution">
    <text evidence="10">The sequence shown here is derived from an EMBL/GenBank/DDBJ whole genome shotgun (WGS) entry which is preliminary data.</text>
</comment>
<evidence type="ECO:0000256" key="5">
    <source>
        <dbReference type="ARBA" id="ARBA00022840"/>
    </source>
</evidence>
<gene>
    <name evidence="10" type="ORF">HWN39_12665</name>
</gene>
<feature type="transmembrane region" description="Helical" evidence="8">
    <location>
        <begin position="256"/>
        <end position="277"/>
    </location>
</feature>
<dbReference type="GO" id="GO:0005524">
    <property type="term" value="F:ATP binding"/>
    <property type="evidence" value="ECO:0007669"/>
    <property type="project" value="UniProtKB-KW"/>
</dbReference>
<feature type="transmembrane region" description="Helical" evidence="8">
    <location>
        <begin position="119"/>
        <end position="142"/>
    </location>
</feature>
<dbReference type="GO" id="GO:0016887">
    <property type="term" value="F:ATP hydrolysis activity"/>
    <property type="evidence" value="ECO:0007669"/>
    <property type="project" value="InterPro"/>
</dbReference>
<name>A0A7Y7QIA7_LACRH</name>
<dbReference type="InterPro" id="IPR011527">
    <property type="entry name" value="ABC1_TM_dom"/>
</dbReference>
<dbReference type="Gene3D" id="3.40.50.300">
    <property type="entry name" value="P-loop containing nucleotide triphosphate hydrolases"/>
    <property type="match status" value="1"/>
</dbReference>
<evidence type="ECO:0000256" key="3">
    <source>
        <dbReference type="ARBA" id="ARBA00022692"/>
    </source>
</evidence>
<sequence length="501" mass="55960">MLKIRDLFFDNKKLIAALILFSLIQECAPLVIGLIQKRAFDALAKHHGSLFWLTILVFIGVVILINLSRQRYGMLDARITFNTDKTFINKLFAKLPNFGSKHAADLLNVVNVDLPSIDFVALTITDLCVKFAFLVGSLVILFSYSQTLTVAVIIPLIVVQTVILIAQKYNGVLYGRARKASLNYFNFMFDLISNNRYMRFLGVLHPEAELDRKNKHQLVSGLKQATYAAFLTNMIAFINMLAIAFTLLIANQTKEISPGTIALFLTYIAPGFDFVTISNQTLELLQRIRFVEAKIAQFFQRKGRDDAGYNQTRDRLKKQFKNSSVVLRGGDILCIEGQNGSGKSRLLRELANEPAKYLNLPAADFKLPDFAVGYLPENPAVFHESLANNIHLFPGFAVGTTPAAKSRSVEKDLLDILGISARFHTDTQINASTISTGEKQRIALARAALSSQLLILDRPFDVVDMARGQAILAWLKAHGYIIVLTADQQWVKKQANNLFTV</sequence>
<dbReference type="InterPro" id="IPR027417">
    <property type="entry name" value="P-loop_NTPase"/>
</dbReference>
<organism evidence="10 11">
    <name type="scientific">Lacticaseibacillus rhamnosus</name>
    <name type="common">Lactobacillus rhamnosus</name>
    <dbReference type="NCBI Taxonomy" id="47715"/>
    <lineage>
        <taxon>Bacteria</taxon>
        <taxon>Bacillati</taxon>
        <taxon>Bacillota</taxon>
        <taxon>Bacilli</taxon>
        <taxon>Lactobacillales</taxon>
        <taxon>Lactobacillaceae</taxon>
        <taxon>Lacticaseibacillus</taxon>
    </lineage>
</organism>
<feature type="transmembrane region" description="Helical" evidence="8">
    <location>
        <begin position="148"/>
        <end position="166"/>
    </location>
</feature>
<keyword evidence="7 8" id="KW-0472">Membrane</keyword>
<dbReference type="RefSeq" id="WP_176818577.1">
    <property type="nucleotide sequence ID" value="NZ_JABXWP010000024.1"/>
</dbReference>
<dbReference type="SUPFAM" id="SSF52540">
    <property type="entry name" value="P-loop containing nucleoside triphosphate hydrolases"/>
    <property type="match status" value="1"/>
</dbReference>
<dbReference type="SUPFAM" id="SSF90123">
    <property type="entry name" value="ABC transporter transmembrane region"/>
    <property type="match status" value="1"/>
</dbReference>
<keyword evidence="2" id="KW-0813">Transport</keyword>
<evidence type="ECO:0000256" key="1">
    <source>
        <dbReference type="ARBA" id="ARBA00004651"/>
    </source>
</evidence>
<dbReference type="AlphaFoldDB" id="A0A7Y7QIA7"/>
<accession>A0A7Y7QIA7</accession>
<dbReference type="InterPro" id="IPR003439">
    <property type="entry name" value="ABC_transporter-like_ATP-bd"/>
</dbReference>
<comment type="subcellular location">
    <subcellularLocation>
        <location evidence="1">Cell membrane</location>
        <topology evidence="1">Multi-pass membrane protein</topology>
    </subcellularLocation>
</comment>
<dbReference type="EMBL" id="JABXWP010000024">
    <property type="protein sequence ID" value="NVO89325.1"/>
    <property type="molecule type" value="Genomic_DNA"/>
</dbReference>
<protein>
    <submittedName>
        <fullName evidence="10">ABC transporter ATP-binding protein</fullName>
    </submittedName>
</protein>
<dbReference type="Gene3D" id="1.20.1560.10">
    <property type="entry name" value="ABC transporter type 1, transmembrane domain"/>
    <property type="match status" value="1"/>
</dbReference>
<keyword evidence="5 10" id="KW-0067">ATP-binding</keyword>
<dbReference type="InterPro" id="IPR050173">
    <property type="entry name" value="ABC_transporter_C-like"/>
</dbReference>
<evidence type="ECO:0000256" key="4">
    <source>
        <dbReference type="ARBA" id="ARBA00022741"/>
    </source>
</evidence>
<keyword evidence="4" id="KW-0547">Nucleotide-binding</keyword>
<dbReference type="GO" id="GO:0140359">
    <property type="term" value="F:ABC-type transporter activity"/>
    <property type="evidence" value="ECO:0007669"/>
    <property type="project" value="InterPro"/>
</dbReference>
<dbReference type="InterPro" id="IPR036640">
    <property type="entry name" value="ABC1_TM_sf"/>
</dbReference>
<evidence type="ECO:0000313" key="11">
    <source>
        <dbReference type="Proteomes" id="UP000542889"/>
    </source>
</evidence>